<comment type="caution">
    <text evidence="1">The sequence shown here is derived from an EMBL/GenBank/DDBJ whole genome shotgun (WGS) entry which is preliminary data.</text>
</comment>
<name>A0A4Z1JCK2_9HELO</name>
<reference evidence="1 2" key="1">
    <citation type="submission" date="2017-12" db="EMBL/GenBank/DDBJ databases">
        <title>Comparative genomics of Botrytis spp.</title>
        <authorList>
            <person name="Valero-Jimenez C.A."/>
            <person name="Tapia P."/>
            <person name="Veloso J."/>
            <person name="Silva-Moreno E."/>
            <person name="Staats M."/>
            <person name="Valdes J.H."/>
            <person name="Van Kan J.A.L."/>
        </authorList>
    </citation>
    <scope>NUCLEOTIDE SEQUENCE [LARGE SCALE GENOMIC DNA]</scope>
    <source>
        <strain evidence="1 2">Be9601</strain>
    </source>
</reference>
<gene>
    <name evidence="1" type="ORF">BELL_0579g00060</name>
</gene>
<dbReference type="EMBL" id="PQXM01000577">
    <property type="protein sequence ID" value="TGO71415.1"/>
    <property type="molecule type" value="Genomic_DNA"/>
</dbReference>
<keyword evidence="2" id="KW-1185">Reference proteome</keyword>
<protein>
    <submittedName>
        <fullName evidence="1">Uncharacterized protein</fullName>
    </submittedName>
</protein>
<organism evidence="1 2">
    <name type="scientific">Botrytis elliptica</name>
    <dbReference type="NCBI Taxonomy" id="278938"/>
    <lineage>
        <taxon>Eukaryota</taxon>
        <taxon>Fungi</taxon>
        <taxon>Dikarya</taxon>
        <taxon>Ascomycota</taxon>
        <taxon>Pezizomycotina</taxon>
        <taxon>Leotiomycetes</taxon>
        <taxon>Helotiales</taxon>
        <taxon>Sclerotiniaceae</taxon>
        <taxon>Botrytis</taxon>
    </lineage>
</organism>
<sequence length="80" mass="9473">MLRENIDWQTAVNLHEYLDRDNSAAFDYGTGLCPRWLEPFRHAYMFGGCYERAETTRSSPPFKNFVACLEENKDGNWEQY</sequence>
<accession>A0A4Z1JCK2</accession>
<dbReference type="AlphaFoldDB" id="A0A4Z1JCK2"/>
<evidence type="ECO:0000313" key="2">
    <source>
        <dbReference type="Proteomes" id="UP000297229"/>
    </source>
</evidence>
<evidence type="ECO:0000313" key="1">
    <source>
        <dbReference type="EMBL" id="TGO71415.1"/>
    </source>
</evidence>
<dbReference type="Proteomes" id="UP000297229">
    <property type="component" value="Unassembled WGS sequence"/>
</dbReference>
<proteinExistence type="predicted"/>